<feature type="coiled-coil region" evidence="1">
    <location>
        <begin position="273"/>
        <end position="304"/>
    </location>
</feature>
<organism evidence="2 3">
    <name type="scientific">Echria macrotheca</name>
    <dbReference type="NCBI Taxonomy" id="438768"/>
    <lineage>
        <taxon>Eukaryota</taxon>
        <taxon>Fungi</taxon>
        <taxon>Dikarya</taxon>
        <taxon>Ascomycota</taxon>
        <taxon>Pezizomycotina</taxon>
        <taxon>Sordariomycetes</taxon>
        <taxon>Sordariomycetidae</taxon>
        <taxon>Sordariales</taxon>
        <taxon>Schizotheciaceae</taxon>
        <taxon>Echria</taxon>
    </lineage>
</organism>
<accession>A0AAJ0BAD8</accession>
<dbReference type="EMBL" id="MU839837">
    <property type="protein sequence ID" value="KAK1753363.1"/>
    <property type="molecule type" value="Genomic_DNA"/>
</dbReference>
<evidence type="ECO:0000313" key="3">
    <source>
        <dbReference type="Proteomes" id="UP001239445"/>
    </source>
</evidence>
<keyword evidence="1" id="KW-0175">Coiled coil</keyword>
<comment type="caution">
    <text evidence="2">The sequence shown here is derived from an EMBL/GenBank/DDBJ whole genome shotgun (WGS) entry which is preliminary data.</text>
</comment>
<proteinExistence type="predicted"/>
<sequence length="381" mass="41536">MSRFWVRTAGMVLLTMNADRRHDVTLLARVAGLRAQDGDCPNAGLTAEHQPLPLARRNWYTIQDPNTGMQPLPGWTLCATCVLALQTCCPALAPAFAPVQPLGERDSSCGLVPSDRYDDTRTGMVLQQVGACAVITAVTRRPDMSQLLNWLRANPPPVRTGVAPAPGGVAGPGVVPVSGVAGGNCPRNMLSTTHKCYTMQGLFDFTVCEDCYGAVVKLDLDKGVELARRFDGTPSAMASGFTCQLYSDRMRRVWADAVSTGDFEYLRQKVLERRAKEREVQTKTAQLQQQAAQLRQQAEVKEHLAANAMRVAANAASNNILLAGVGVTYQVDAYHYVRPSGVADFSQTTQLNNEAAMLKVQAAQAESEMAMAGDEWRRYWE</sequence>
<protein>
    <submittedName>
        <fullName evidence="2">Uncharacterized protein</fullName>
    </submittedName>
</protein>
<dbReference type="Proteomes" id="UP001239445">
    <property type="component" value="Unassembled WGS sequence"/>
</dbReference>
<name>A0AAJ0BAD8_9PEZI</name>
<evidence type="ECO:0000256" key="1">
    <source>
        <dbReference type="SAM" id="Coils"/>
    </source>
</evidence>
<gene>
    <name evidence="2" type="ORF">QBC47DRAFT_386216</name>
</gene>
<dbReference type="AlphaFoldDB" id="A0AAJ0BAD8"/>
<evidence type="ECO:0000313" key="2">
    <source>
        <dbReference type="EMBL" id="KAK1753363.1"/>
    </source>
</evidence>
<reference evidence="2" key="1">
    <citation type="submission" date="2023-06" db="EMBL/GenBank/DDBJ databases">
        <title>Genome-scale phylogeny and comparative genomics of the fungal order Sordariales.</title>
        <authorList>
            <consortium name="Lawrence Berkeley National Laboratory"/>
            <person name="Hensen N."/>
            <person name="Bonometti L."/>
            <person name="Westerberg I."/>
            <person name="Brannstrom I.O."/>
            <person name="Guillou S."/>
            <person name="Cros-Aarteil S."/>
            <person name="Calhoun S."/>
            <person name="Haridas S."/>
            <person name="Kuo A."/>
            <person name="Mondo S."/>
            <person name="Pangilinan J."/>
            <person name="Riley R."/>
            <person name="Labutti K."/>
            <person name="Andreopoulos B."/>
            <person name="Lipzen A."/>
            <person name="Chen C."/>
            <person name="Yanf M."/>
            <person name="Daum C."/>
            <person name="Ng V."/>
            <person name="Clum A."/>
            <person name="Steindorff A."/>
            <person name="Ohm R."/>
            <person name="Martin F."/>
            <person name="Silar P."/>
            <person name="Natvig D."/>
            <person name="Lalanne C."/>
            <person name="Gautier V."/>
            <person name="Ament-Velasquez S.L."/>
            <person name="Kruys A."/>
            <person name="Hutchinson M.I."/>
            <person name="Powell A.J."/>
            <person name="Barry K."/>
            <person name="Miller A.N."/>
            <person name="Grigoriev I.V."/>
            <person name="Debuchy R."/>
            <person name="Gladieux P."/>
            <person name="Thoren M.H."/>
            <person name="Johannesson H."/>
        </authorList>
    </citation>
    <scope>NUCLEOTIDE SEQUENCE</scope>
    <source>
        <strain evidence="2">PSN4</strain>
    </source>
</reference>
<keyword evidence="3" id="KW-1185">Reference proteome</keyword>